<keyword evidence="4 9" id="KW-0808">Transferase</keyword>
<dbReference type="Gene3D" id="3.90.550.10">
    <property type="entry name" value="Spore Coat Polysaccharide Biosynthesis Protein SpsA, Chain A"/>
    <property type="match status" value="1"/>
</dbReference>
<keyword evidence="3" id="KW-1003">Cell membrane</keyword>
<gene>
    <name evidence="9" type="ORF">GUR47_24510</name>
</gene>
<dbReference type="EMBL" id="JAAIFS010000005">
    <property type="protein sequence ID" value="NEV89802.1"/>
    <property type="molecule type" value="Genomic_DNA"/>
</dbReference>
<dbReference type="PANTHER" id="PTHR37316:SF3">
    <property type="entry name" value="TEICHOIC ACID GLYCEROL-PHOSPHATE TRANSFERASE"/>
    <property type="match status" value="1"/>
</dbReference>
<dbReference type="InterPro" id="IPR029044">
    <property type="entry name" value="Nucleotide-diphossugar_trans"/>
</dbReference>
<dbReference type="GO" id="GO:0019350">
    <property type="term" value="P:teichoic acid biosynthetic process"/>
    <property type="evidence" value="ECO:0007669"/>
    <property type="project" value="UniProtKB-KW"/>
</dbReference>
<dbReference type="InterPro" id="IPR007554">
    <property type="entry name" value="Glycerophosphate_synth"/>
</dbReference>
<comment type="caution">
    <text evidence="9">The sequence shown here is derived from an EMBL/GenBank/DDBJ whole genome shotgun (WGS) entry which is preliminary data.</text>
</comment>
<dbReference type="InterPro" id="IPR001173">
    <property type="entry name" value="Glyco_trans_2-like"/>
</dbReference>
<dbReference type="AlphaFoldDB" id="A0A6B3QPB4"/>
<reference evidence="9" key="1">
    <citation type="journal article" date="2020" name="Microorganisms">
        <title>Isolation, Genomic and Metabolomic Characterization of Streptomyces tendae VITAKN with Quorum Sensing Inhibitory Activity from Southern India.</title>
        <authorList>
            <person name="Ishaque N.M."/>
            <person name="Burgsdorf I."/>
            <person name="Limlingan Malit J.J."/>
            <person name="Saha S."/>
            <person name="Teta R."/>
            <person name="Ewe D."/>
            <person name="Kannabiran K."/>
            <person name="Hrouzek P."/>
            <person name="Steindler L."/>
            <person name="Costantino V."/>
            <person name="Saurav K."/>
        </authorList>
    </citation>
    <scope>NUCLEOTIDE SEQUENCE</scope>
    <source>
        <strain evidence="9">VITAKN</strain>
    </source>
</reference>
<dbReference type="Pfam" id="PF04464">
    <property type="entry name" value="Glyphos_transf"/>
    <property type="match status" value="1"/>
</dbReference>
<feature type="region of interest" description="Disordered" evidence="7">
    <location>
        <begin position="448"/>
        <end position="470"/>
    </location>
</feature>
<proteinExistence type="inferred from homology"/>
<evidence type="ECO:0000256" key="4">
    <source>
        <dbReference type="ARBA" id="ARBA00022679"/>
    </source>
</evidence>
<dbReference type="InterPro" id="IPR051612">
    <property type="entry name" value="Teichoic_Acid_Biosynth"/>
</dbReference>
<dbReference type="SUPFAM" id="SSF53448">
    <property type="entry name" value="Nucleotide-diphospho-sugar transferases"/>
    <property type="match status" value="1"/>
</dbReference>
<evidence type="ECO:0000256" key="5">
    <source>
        <dbReference type="ARBA" id="ARBA00022944"/>
    </source>
</evidence>
<evidence type="ECO:0000256" key="3">
    <source>
        <dbReference type="ARBA" id="ARBA00022475"/>
    </source>
</evidence>
<organism evidence="9">
    <name type="scientific">Streptomyces tendae</name>
    <dbReference type="NCBI Taxonomy" id="1932"/>
    <lineage>
        <taxon>Bacteria</taxon>
        <taxon>Bacillati</taxon>
        <taxon>Actinomycetota</taxon>
        <taxon>Actinomycetes</taxon>
        <taxon>Kitasatosporales</taxon>
        <taxon>Streptomycetaceae</taxon>
        <taxon>Streptomyces</taxon>
    </lineage>
</organism>
<comment type="similarity">
    <text evidence="2">Belongs to the CDP-glycerol glycerophosphotransferase family.</text>
</comment>
<dbReference type="CDD" id="cd00761">
    <property type="entry name" value="Glyco_tranf_GTA_type"/>
    <property type="match status" value="1"/>
</dbReference>
<dbReference type="Gene3D" id="3.40.50.11820">
    <property type="match status" value="1"/>
</dbReference>
<keyword evidence="5" id="KW-0777">Teichoic acid biosynthesis</keyword>
<evidence type="ECO:0000256" key="7">
    <source>
        <dbReference type="SAM" id="MobiDB-lite"/>
    </source>
</evidence>
<evidence type="ECO:0000256" key="2">
    <source>
        <dbReference type="ARBA" id="ARBA00010488"/>
    </source>
</evidence>
<accession>A0A6B3QPB4</accession>
<dbReference type="Gene3D" id="3.40.50.12580">
    <property type="match status" value="1"/>
</dbReference>
<comment type="subcellular location">
    <subcellularLocation>
        <location evidence="1">Cell membrane</location>
        <topology evidence="1">Peripheral membrane protein</topology>
    </subcellularLocation>
</comment>
<dbReference type="InterPro" id="IPR043149">
    <property type="entry name" value="TagF_N"/>
</dbReference>
<dbReference type="GO" id="GO:0005886">
    <property type="term" value="C:plasma membrane"/>
    <property type="evidence" value="ECO:0007669"/>
    <property type="project" value="UniProtKB-SubCell"/>
</dbReference>
<dbReference type="SUPFAM" id="SSF53756">
    <property type="entry name" value="UDP-Glycosyltransferase/glycogen phosphorylase"/>
    <property type="match status" value="1"/>
</dbReference>
<protein>
    <submittedName>
        <fullName evidence="9">Bifunctional glycosyltransferase family 2 protein/CDP-glycerol:glycerophosphate glycerophosphotransferase</fullName>
    </submittedName>
</protein>
<dbReference type="RefSeq" id="WP_164459723.1">
    <property type="nucleotide sequence ID" value="NZ_JAAIFS010000005.1"/>
</dbReference>
<evidence type="ECO:0000256" key="1">
    <source>
        <dbReference type="ARBA" id="ARBA00004202"/>
    </source>
</evidence>
<evidence type="ECO:0000259" key="8">
    <source>
        <dbReference type="Pfam" id="PF00535"/>
    </source>
</evidence>
<name>A0A6B3QPB4_STRTE</name>
<dbReference type="PANTHER" id="PTHR37316">
    <property type="entry name" value="TEICHOIC ACID GLYCEROL-PHOSPHATE PRIMASE"/>
    <property type="match status" value="1"/>
</dbReference>
<evidence type="ECO:0000313" key="9">
    <source>
        <dbReference type="EMBL" id="NEV89802.1"/>
    </source>
</evidence>
<dbReference type="Pfam" id="PF00535">
    <property type="entry name" value="Glycos_transf_2"/>
    <property type="match status" value="1"/>
</dbReference>
<sequence>MDLRISIVVPVHGVEALLPECLDSLLAQGGAELELIAVDDASPDGCAAILDAYAERDERLRVVHLAENRGLGGARKAGLERATGDYVWFVDGDDRLMDGAVEAVAQRLAQVRPDVLVTDFVRGYPDGRVEPNTWRRQIADPPPPEVFTLADRPQLLNMIMSVWNKVVRREYLLTLGVEFGNGYYEDISVTYPLLLAAERISYLDRPCYYYRREREGAITHSSSPKHLDAFGQYDRIFDFIDARAGGTPPGLRRRVFDRTVLHGVTVYRTPGLVPGGLRREFFDRLTGHFRDHRPDDYSFPGGVRGLQYRCVARGARGAFHRMDDVNRLRRLPRGAAARGRRAVRGLLGLARRGVYRAFLRLPMNENLAVYAAYWYRGYACSPAAVYEKARELAPSVRGVWVVADKAAGAALPDGVDCVVANTLPYLRVMATAKYLVNNVNFPHTMTKRPGSVHVQTQHGTPLKHMGVDLKGRPRAGDMDFERLLEHVGRWDYLVTPNPHTTTAFTGAYPGRYEVLETGYPRNDRLAAATAQDRETARAALGVREGSQVLLWAPTHRDGATPSRRSEELTELARELGDAYTLLVRHHYLEAGAEIPPVDRGARILDVSGHPSVEELCLAADLLVTDYSSLMFDFAVLDDRPIALYVPDWERYRRERGVYFDLLAAPPGVVATTVPELAHAISSGRTGEAEATRLRQAFRERFCPHDDGRASERVVRRVFPVA</sequence>
<feature type="domain" description="Glycosyltransferase 2-like" evidence="8">
    <location>
        <begin position="6"/>
        <end position="172"/>
    </location>
</feature>
<evidence type="ECO:0000256" key="6">
    <source>
        <dbReference type="ARBA" id="ARBA00023136"/>
    </source>
</evidence>
<keyword evidence="6" id="KW-0472">Membrane</keyword>
<dbReference type="GO" id="GO:0047355">
    <property type="term" value="F:CDP-glycerol glycerophosphotransferase activity"/>
    <property type="evidence" value="ECO:0007669"/>
    <property type="project" value="InterPro"/>
</dbReference>
<dbReference type="InterPro" id="IPR043148">
    <property type="entry name" value="TagF_C"/>
</dbReference>